<dbReference type="InterPro" id="IPR007138">
    <property type="entry name" value="ABM_dom"/>
</dbReference>
<feature type="domain" description="ABM" evidence="1">
    <location>
        <begin position="5"/>
        <end position="94"/>
    </location>
</feature>
<dbReference type="RefSeq" id="WP_208341331.1">
    <property type="nucleotide sequence ID" value="NZ_CAWQFN010000863.1"/>
</dbReference>
<evidence type="ECO:0000259" key="1">
    <source>
        <dbReference type="PROSITE" id="PS51725"/>
    </source>
</evidence>
<keyword evidence="2" id="KW-0560">Oxidoreductase</keyword>
<dbReference type="Gene3D" id="3.30.70.100">
    <property type="match status" value="1"/>
</dbReference>
<dbReference type="Proteomes" id="UP000667802">
    <property type="component" value="Unassembled WGS sequence"/>
</dbReference>
<name>A0AAP5M9P0_9CYAN</name>
<comment type="caution">
    <text evidence="2">The sequence shown here is derived from an EMBL/GenBank/DDBJ whole genome shotgun (WGS) entry which is preliminary data.</text>
</comment>
<dbReference type="PANTHER" id="PTHR33336:SF15">
    <property type="entry name" value="ABM DOMAIN-CONTAINING PROTEIN"/>
    <property type="match status" value="1"/>
</dbReference>
<dbReference type="PANTHER" id="PTHR33336">
    <property type="entry name" value="QUINOL MONOOXYGENASE YGIN-RELATED"/>
    <property type="match status" value="1"/>
</dbReference>
<keyword evidence="2" id="KW-0503">Monooxygenase</keyword>
<dbReference type="SUPFAM" id="SSF54909">
    <property type="entry name" value="Dimeric alpha+beta barrel"/>
    <property type="match status" value="1"/>
</dbReference>
<dbReference type="InterPro" id="IPR011008">
    <property type="entry name" value="Dimeric_a/b-barrel"/>
</dbReference>
<keyword evidence="3" id="KW-1185">Reference proteome</keyword>
<sequence>MASEVRVVARMVALPDKIEELKAILLELIPPTRKEAGCIKYELLQNNSDPTDLTFVEEWTSEDALNNHLLSEHIQIAVTKLENLVAAEPDIRRYHLMG</sequence>
<protein>
    <submittedName>
        <fullName evidence="2">Antibiotic biosynthesis monooxygenase</fullName>
    </submittedName>
</protein>
<dbReference type="Pfam" id="PF03992">
    <property type="entry name" value="ABM"/>
    <property type="match status" value="1"/>
</dbReference>
<evidence type="ECO:0000313" key="3">
    <source>
        <dbReference type="Proteomes" id="UP000667802"/>
    </source>
</evidence>
<dbReference type="PROSITE" id="PS51725">
    <property type="entry name" value="ABM"/>
    <property type="match status" value="1"/>
</dbReference>
<organism evidence="2 3">
    <name type="scientific">Aetokthonos hydrillicola Thurmond2011</name>
    <dbReference type="NCBI Taxonomy" id="2712845"/>
    <lineage>
        <taxon>Bacteria</taxon>
        <taxon>Bacillati</taxon>
        <taxon>Cyanobacteriota</taxon>
        <taxon>Cyanophyceae</taxon>
        <taxon>Nostocales</taxon>
        <taxon>Hapalosiphonaceae</taxon>
        <taxon>Aetokthonos</taxon>
    </lineage>
</organism>
<dbReference type="InterPro" id="IPR050744">
    <property type="entry name" value="AI-2_Isomerase_LsrG"/>
</dbReference>
<gene>
    <name evidence="2" type="ORF">G7B40_010035</name>
</gene>
<evidence type="ECO:0000313" key="2">
    <source>
        <dbReference type="EMBL" id="MDR9894903.1"/>
    </source>
</evidence>
<dbReference type="GO" id="GO:0004497">
    <property type="term" value="F:monooxygenase activity"/>
    <property type="evidence" value="ECO:0007669"/>
    <property type="project" value="UniProtKB-KW"/>
</dbReference>
<reference evidence="3" key="1">
    <citation type="journal article" date="2021" name="Science">
        <title>Hunting the eagle killer: A cyanobacterial neurotoxin causes vacuolar myelinopathy.</title>
        <authorList>
            <person name="Breinlinger S."/>
            <person name="Phillips T.J."/>
            <person name="Haram B.N."/>
            <person name="Mares J."/>
            <person name="Martinez Yerena J.A."/>
            <person name="Hrouzek P."/>
            <person name="Sobotka R."/>
            <person name="Henderson W.M."/>
            <person name="Schmieder P."/>
            <person name="Williams S.M."/>
            <person name="Lauderdale J.D."/>
            <person name="Wilde H.D."/>
            <person name="Gerrin W."/>
            <person name="Kust A."/>
            <person name="Washington J.W."/>
            <person name="Wagner C."/>
            <person name="Geier B."/>
            <person name="Liebeke M."/>
            <person name="Enke H."/>
            <person name="Niedermeyer T.H.J."/>
            <person name="Wilde S.B."/>
        </authorList>
    </citation>
    <scope>NUCLEOTIDE SEQUENCE [LARGE SCALE GENOMIC DNA]</scope>
    <source>
        <strain evidence="3">Thurmond2011</strain>
    </source>
</reference>
<dbReference type="AlphaFoldDB" id="A0AAP5M9P0"/>
<dbReference type="EMBL" id="JAALHA020000003">
    <property type="protein sequence ID" value="MDR9894903.1"/>
    <property type="molecule type" value="Genomic_DNA"/>
</dbReference>
<accession>A0AAP5M9P0</accession>
<proteinExistence type="predicted"/>